<evidence type="ECO:0000313" key="1">
    <source>
        <dbReference type="EMBL" id="QRC98492.1"/>
    </source>
</evidence>
<evidence type="ECO:0000313" key="2">
    <source>
        <dbReference type="Proteomes" id="UP000663193"/>
    </source>
</evidence>
<dbReference type="VEuPathDB" id="FungiDB:JI435_412170"/>
<protein>
    <submittedName>
        <fullName evidence="1">Uncharacterized protein</fullName>
    </submittedName>
</protein>
<keyword evidence="2" id="KW-1185">Reference proteome</keyword>
<dbReference type="Proteomes" id="UP000663193">
    <property type="component" value="Chromosome 8"/>
</dbReference>
<organism evidence="1 2">
    <name type="scientific">Phaeosphaeria nodorum (strain SN15 / ATCC MYA-4574 / FGSC 10173)</name>
    <name type="common">Glume blotch fungus</name>
    <name type="synonym">Parastagonospora nodorum</name>
    <dbReference type="NCBI Taxonomy" id="321614"/>
    <lineage>
        <taxon>Eukaryota</taxon>
        <taxon>Fungi</taxon>
        <taxon>Dikarya</taxon>
        <taxon>Ascomycota</taxon>
        <taxon>Pezizomycotina</taxon>
        <taxon>Dothideomycetes</taxon>
        <taxon>Pleosporomycetidae</taxon>
        <taxon>Pleosporales</taxon>
        <taxon>Pleosporineae</taxon>
        <taxon>Phaeosphaeriaceae</taxon>
        <taxon>Parastagonospora</taxon>
    </lineage>
</organism>
<dbReference type="EMBL" id="CP069030">
    <property type="protein sequence ID" value="QRC98492.1"/>
    <property type="molecule type" value="Genomic_DNA"/>
</dbReference>
<gene>
    <name evidence="1" type="ORF">JI435_412170</name>
</gene>
<accession>A0A7U2F4F5</accession>
<name>A0A7U2F4F5_PHANO</name>
<sequence length="57" mass="6023">MSTLLRGSCYRKLAAAMRCVVNVGYAESEAVGTRRASRFDACASVSPTFGVGCGIFQ</sequence>
<reference evidence="2" key="1">
    <citation type="journal article" date="2021" name="BMC Genomics">
        <title>Chromosome-level genome assembly and manually-curated proteome of model necrotroph Parastagonospora nodorum Sn15 reveals a genome-wide trove of candidate effector homologs, and redundancy of virulence-related functions within an accessory chromosome.</title>
        <authorList>
            <person name="Bertazzoni S."/>
            <person name="Jones D.A.B."/>
            <person name="Phan H.T."/>
            <person name="Tan K.-C."/>
            <person name="Hane J.K."/>
        </authorList>
    </citation>
    <scope>NUCLEOTIDE SEQUENCE [LARGE SCALE GENOMIC DNA]</scope>
    <source>
        <strain evidence="2">SN15 / ATCC MYA-4574 / FGSC 10173)</strain>
    </source>
</reference>
<dbReference type="AlphaFoldDB" id="A0A7U2F4F5"/>
<proteinExistence type="predicted"/>